<keyword evidence="1" id="KW-0472">Membrane</keyword>
<feature type="domain" description="EamA" evidence="2">
    <location>
        <begin position="143"/>
        <end position="269"/>
    </location>
</feature>
<evidence type="ECO:0000313" key="4">
    <source>
        <dbReference type="Proteomes" id="UP001198163"/>
    </source>
</evidence>
<sequence>MMRETRGSAIGSLVLCAALWSTAGILIKLVQWDAFAIAGGRSLFGFVTMLILLKRPKFTFSANQILAAFSYSATMILFVTANKLTTSANAVLLQYVEPVYIILLGLWLLPDEKVTRFDWFAVAAVLGGMVLFFFDDLAPGSALGNALAIASGVTFAMTAVFMRRQQNERPADSFMLAHLITFAVSLPFMIRSGPPDGAGLLGLALLGVFQMGIPSILYSRGICGVSAVSCSLITMIEPVMNPVWVALFWGELPGTRAVAGGAIILGAIAARTVLKARRI</sequence>
<dbReference type="AlphaFoldDB" id="A0AAE3JIC1"/>
<name>A0AAE3JIC1_9SPIR</name>
<feature type="transmembrane region" description="Helical" evidence="1">
    <location>
        <begin position="174"/>
        <end position="192"/>
    </location>
</feature>
<feature type="transmembrane region" description="Helical" evidence="1">
    <location>
        <begin position="140"/>
        <end position="162"/>
    </location>
</feature>
<keyword evidence="1" id="KW-0812">Transmembrane</keyword>
<dbReference type="InterPro" id="IPR037185">
    <property type="entry name" value="EmrE-like"/>
</dbReference>
<feature type="transmembrane region" description="Helical" evidence="1">
    <location>
        <begin position="225"/>
        <end position="249"/>
    </location>
</feature>
<feature type="transmembrane region" description="Helical" evidence="1">
    <location>
        <begin position="198"/>
        <end position="218"/>
    </location>
</feature>
<organism evidence="3 4">
    <name type="scientific">Teretinema zuelzerae</name>
    <dbReference type="NCBI Taxonomy" id="156"/>
    <lineage>
        <taxon>Bacteria</taxon>
        <taxon>Pseudomonadati</taxon>
        <taxon>Spirochaetota</taxon>
        <taxon>Spirochaetia</taxon>
        <taxon>Spirochaetales</taxon>
        <taxon>Treponemataceae</taxon>
        <taxon>Teretinema</taxon>
    </lineage>
</organism>
<proteinExistence type="predicted"/>
<dbReference type="Pfam" id="PF00892">
    <property type="entry name" value="EamA"/>
    <property type="match status" value="2"/>
</dbReference>
<dbReference type="EMBL" id="JAINWA010000003">
    <property type="protein sequence ID" value="MCD1654987.1"/>
    <property type="molecule type" value="Genomic_DNA"/>
</dbReference>
<evidence type="ECO:0000313" key="3">
    <source>
        <dbReference type="EMBL" id="MCD1654987.1"/>
    </source>
</evidence>
<evidence type="ECO:0000259" key="2">
    <source>
        <dbReference type="Pfam" id="PF00892"/>
    </source>
</evidence>
<feature type="transmembrane region" description="Helical" evidence="1">
    <location>
        <begin position="117"/>
        <end position="134"/>
    </location>
</feature>
<dbReference type="RefSeq" id="WP_230755697.1">
    <property type="nucleotide sequence ID" value="NZ_JAINWA010000003.1"/>
</dbReference>
<accession>A0AAE3JIC1</accession>
<dbReference type="GO" id="GO:0016020">
    <property type="term" value="C:membrane"/>
    <property type="evidence" value="ECO:0007669"/>
    <property type="project" value="InterPro"/>
</dbReference>
<dbReference type="SUPFAM" id="SSF103481">
    <property type="entry name" value="Multidrug resistance efflux transporter EmrE"/>
    <property type="match status" value="2"/>
</dbReference>
<gene>
    <name evidence="3" type="ORF">K7J14_09775</name>
</gene>
<feature type="transmembrane region" description="Helical" evidence="1">
    <location>
        <begin position="34"/>
        <end position="53"/>
    </location>
</feature>
<evidence type="ECO:0000256" key="1">
    <source>
        <dbReference type="SAM" id="Phobius"/>
    </source>
</evidence>
<keyword evidence="1" id="KW-1133">Transmembrane helix</keyword>
<reference evidence="3" key="1">
    <citation type="submission" date="2021-08" db="EMBL/GenBank/DDBJ databases">
        <title>Comparative analyses of Brucepasteria parasyntrophica and Teretinema zuelzerae.</title>
        <authorList>
            <person name="Song Y."/>
            <person name="Brune A."/>
        </authorList>
    </citation>
    <scope>NUCLEOTIDE SEQUENCE</scope>
    <source>
        <strain evidence="3">DSM 1903</strain>
    </source>
</reference>
<dbReference type="Proteomes" id="UP001198163">
    <property type="component" value="Unassembled WGS sequence"/>
</dbReference>
<dbReference type="PANTHER" id="PTHR22911:SF79">
    <property type="entry name" value="MOBA-LIKE NTP TRANSFERASE DOMAIN-CONTAINING PROTEIN"/>
    <property type="match status" value="1"/>
</dbReference>
<feature type="transmembrane region" description="Helical" evidence="1">
    <location>
        <begin position="91"/>
        <end position="110"/>
    </location>
</feature>
<feature type="transmembrane region" description="Helical" evidence="1">
    <location>
        <begin position="65"/>
        <end position="85"/>
    </location>
</feature>
<keyword evidence="4" id="KW-1185">Reference proteome</keyword>
<dbReference type="PANTHER" id="PTHR22911">
    <property type="entry name" value="ACYL-MALONYL CONDENSING ENZYME-RELATED"/>
    <property type="match status" value="1"/>
</dbReference>
<feature type="domain" description="EamA" evidence="2">
    <location>
        <begin position="11"/>
        <end position="133"/>
    </location>
</feature>
<feature type="transmembrane region" description="Helical" evidence="1">
    <location>
        <begin position="255"/>
        <end position="274"/>
    </location>
</feature>
<protein>
    <submittedName>
        <fullName evidence="3">DMT family transporter</fullName>
    </submittedName>
</protein>
<comment type="caution">
    <text evidence="3">The sequence shown here is derived from an EMBL/GenBank/DDBJ whole genome shotgun (WGS) entry which is preliminary data.</text>
</comment>
<dbReference type="InterPro" id="IPR000620">
    <property type="entry name" value="EamA_dom"/>
</dbReference>